<keyword evidence="2" id="KW-1185">Reference proteome</keyword>
<evidence type="ECO:0000313" key="1">
    <source>
        <dbReference type="EMBL" id="KAK5636035.1"/>
    </source>
</evidence>
<comment type="caution">
    <text evidence="1">The sequence shown here is derived from an EMBL/GenBank/DDBJ whole genome shotgun (WGS) entry which is preliminary data.</text>
</comment>
<dbReference type="Proteomes" id="UP001305414">
    <property type="component" value="Unassembled WGS sequence"/>
</dbReference>
<gene>
    <name evidence="1" type="ORF">RRF57_011747</name>
</gene>
<sequence length="89" mass="10509">MEYLKLVKRCDVFLKDPSKEGYKLFFKLLRQVYNNYKGQAAIKIIENCWEHLQGKDNISDNDIRTQISNGLDQFATDAAGRVRYLDRYN</sequence>
<organism evidence="1 2">
    <name type="scientific">Xylaria bambusicola</name>
    <dbReference type="NCBI Taxonomy" id="326684"/>
    <lineage>
        <taxon>Eukaryota</taxon>
        <taxon>Fungi</taxon>
        <taxon>Dikarya</taxon>
        <taxon>Ascomycota</taxon>
        <taxon>Pezizomycotina</taxon>
        <taxon>Sordariomycetes</taxon>
        <taxon>Xylariomycetidae</taxon>
        <taxon>Xylariales</taxon>
        <taxon>Xylariaceae</taxon>
        <taxon>Xylaria</taxon>
    </lineage>
</organism>
<name>A0AAN7Z3Z4_9PEZI</name>
<protein>
    <submittedName>
        <fullName evidence="1">Uncharacterized protein</fullName>
    </submittedName>
</protein>
<dbReference type="AlphaFoldDB" id="A0AAN7Z3Z4"/>
<evidence type="ECO:0000313" key="2">
    <source>
        <dbReference type="Proteomes" id="UP001305414"/>
    </source>
</evidence>
<proteinExistence type="predicted"/>
<reference evidence="1 2" key="1">
    <citation type="submission" date="2023-10" db="EMBL/GenBank/DDBJ databases">
        <title>Draft genome sequence of Xylaria bambusicola isolate GMP-LS, the root and basal stem rot pathogen of sugarcane in Indonesia.</title>
        <authorList>
            <person name="Selvaraj P."/>
            <person name="Muralishankar V."/>
            <person name="Muruganantham S."/>
            <person name="Sp S."/>
            <person name="Haryani S."/>
            <person name="Lau K.J.X."/>
            <person name="Naqvi N.I."/>
        </authorList>
    </citation>
    <scope>NUCLEOTIDE SEQUENCE [LARGE SCALE GENOMIC DNA]</scope>
    <source>
        <strain evidence="1">GMP-LS</strain>
    </source>
</reference>
<dbReference type="EMBL" id="JAWHQM010000061">
    <property type="protein sequence ID" value="KAK5636035.1"/>
    <property type="molecule type" value="Genomic_DNA"/>
</dbReference>
<accession>A0AAN7Z3Z4</accession>